<proteinExistence type="predicted"/>
<dbReference type="EC" id="2.7.7.7" evidence="2"/>
<reference evidence="2 3" key="1">
    <citation type="submission" date="2018-04" db="EMBL/GenBank/DDBJ databases">
        <title>Altererythrobacter sp. HME9302 genome sequencing and assembly.</title>
        <authorList>
            <person name="Kang H."/>
            <person name="Kim H."/>
            <person name="Joh K."/>
        </authorList>
    </citation>
    <scope>NUCLEOTIDE SEQUENCE [LARGE SCALE GENOMIC DNA]</scope>
    <source>
        <strain evidence="2 3">HME9302</strain>
    </source>
</reference>
<keyword evidence="3" id="KW-1185">Reference proteome</keyword>
<feature type="region of interest" description="Disordered" evidence="1">
    <location>
        <begin position="45"/>
        <end position="79"/>
    </location>
</feature>
<dbReference type="AlphaFoldDB" id="A0A369QA63"/>
<keyword evidence="2" id="KW-0808">Transferase</keyword>
<evidence type="ECO:0000256" key="1">
    <source>
        <dbReference type="SAM" id="MobiDB-lite"/>
    </source>
</evidence>
<evidence type="ECO:0000313" key="3">
    <source>
        <dbReference type="Proteomes" id="UP000253727"/>
    </source>
</evidence>
<keyword evidence="2" id="KW-0239">DNA-directed DNA polymerase</keyword>
<gene>
    <name evidence="2" type="ORF">HME9302_01295</name>
</gene>
<dbReference type="EMBL" id="QBKA01000002">
    <property type="protein sequence ID" value="RDC60096.1"/>
    <property type="molecule type" value="Genomic_DNA"/>
</dbReference>
<protein>
    <submittedName>
        <fullName evidence="2">DNA-directed DNA polymerase</fullName>
        <ecNumber evidence="2">2.7.7.7</ecNumber>
    </submittedName>
</protein>
<dbReference type="Gene3D" id="3.40.470.10">
    <property type="entry name" value="Uracil-DNA glycosylase-like domain"/>
    <property type="match status" value="1"/>
</dbReference>
<accession>A0A369QA63</accession>
<dbReference type="GO" id="GO:0003887">
    <property type="term" value="F:DNA-directed DNA polymerase activity"/>
    <property type="evidence" value="ECO:0007669"/>
    <property type="project" value="UniProtKB-KW"/>
</dbReference>
<dbReference type="InterPro" id="IPR036895">
    <property type="entry name" value="Uracil-DNA_glycosylase-like_sf"/>
</dbReference>
<keyword evidence="2" id="KW-0548">Nucleotidyltransferase</keyword>
<comment type="caution">
    <text evidence="2">The sequence shown here is derived from an EMBL/GenBank/DDBJ whole genome shotgun (WGS) entry which is preliminary data.</text>
</comment>
<name>A0A369QA63_9SPHN</name>
<sequence length="264" mass="28074">MPPQTTPPKPDLAEQIAAALDWWRMAGVDQDYSDNATEWLAQADTETRGAAASEVGQSAGSDVRKPATIAAPPPPPKIGGKPDTWPETLEEFASWWLAEPSLAPGDPAKRVAPRGSNGAELMVLVAHPEAGDSDTLLSGPHGIMLAAMLKAMDIAAADTYVASALPLTMPMPDWEHLAEAGMGSVLARHVGLVQPKRLVVFGRGILPLLSHGAAQDAASVREFLHDSGASKGRTPTLVAEGLDVLLARAPARARFWHRWLDWTK</sequence>
<organism evidence="2 3">
    <name type="scientific">Alteripontixanthobacter maritimus</name>
    <dbReference type="NCBI Taxonomy" id="2161824"/>
    <lineage>
        <taxon>Bacteria</taxon>
        <taxon>Pseudomonadati</taxon>
        <taxon>Pseudomonadota</taxon>
        <taxon>Alphaproteobacteria</taxon>
        <taxon>Sphingomonadales</taxon>
        <taxon>Erythrobacteraceae</taxon>
        <taxon>Alteripontixanthobacter</taxon>
    </lineage>
</organism>
<dbReference type="Proteomes" id="UP000253727">
    <property type="component" value="Unassembled WGS sequence"/>
</dbReference>
<dbReference type="SUPFAM" id="SSF52141">
    <property type="entry name" value="Uracil-DNA glycosylase-like"/>
    <property type="match status" value="1"/>
</dbReference>
<evidence type="ECO:0000313" key="2">
    <source>
        <dbReference type="EMBL" id="RDC60096.1"/>
    </source>
</evidence>